<reference evidence="15" key="4">
    <citation type="journal article" date="2011" name="J. Cell Sci.">
        <title>P-type ATPases at a glance.</title>
        <authorList>
            <person name="Bublitz M."/>
            <person name="Morth J.P."/>
            <person name="Nissen P."/>
        </authorList>
    </citation>
    <scope>NUCLEOTIDE SEQUENCE</scope>
</reference>
<keyword evidence="3" id="KW-0597">Phosphoprotein</keyword>
<protein>
    <submittedName>
        <fullName evidence="15">Cation-translocating P-type ATPase</fullName>
    </submittedName>
</protein>
<evidence type="ECO:0000256" key="12">
    <source>
        <dbReference type="SAM" id="Phobius"/>
    </source>
</evidence>
<evidence type="ECO:0000313" key="14">
    <source>
        <dbReference type="Proteomes" id="UP000675920"/>
    </source>
</evidence>
<reference evidence="15" key="2">
    <citation type="journal article" date="2004" name="Bioelectrochemistry">
        <title>How do P-type ATPases transport ions?</title>
        <authorList>
            <person name="Apell H.J."/>
        </authorList>
    </citation>
    <scope>NUCLEOTIDE SEQUENCE</scope>
</reference>
<dbReference type="AlphaFoldDB" id="A0A8B6X9V8"/>
<dbReference type="PANTHER" id="PTHR43294:SF20">
    <property type="entry name" value="P-TYPE ATPASE"/>
    <property type="match status" value="1"/>
</dbReference>
<dbReference type="GO" id="GO:1902600">
    <property type="term" value="P:proton transmembrane transport"/>
    <property type="evidence" value="ECO:0007669"/>
    <property type="project" value="TreeGrafter"/>
</dbReference>
<feature type="compositionally biased region" description="Low complexity" evidence="11">
    <location>
        <begin position="550"/>
        <end position="560"/>
    </location>
</feature>
<keyword evidence="9 12" id="KW-1133">Transmembrane helix</keyword>
<dbReference type="Pfam" id="PF00122">
    <property type="entry name" value="E1-E2_ATPase"/>
    <property type="match status" value="1"/>
</dbReference>
<feature type="transmembrane region" description="Helical" evidence="12">
    <location>
        <begin position="789"/>
        <end position="812"/>
    </location>
</feature>
<dbReference type="OrthoDB" id="9814270at2"/>
<dbReference type="SFLD" id="SFLDG00002">
    <property type="entry name" value="C1.7:_P-type_atpase_like"/>
    <property type="match status" value="1"/>
</dbReference>
<keyword evidence="10 12" id="KW-0472">Membrane</keyword>
<dbReference type="Gene3D" id="3.40.50.1000">
    <property type="entry name" value="HAD superfamily/HAD-like"/>
    <property type="match status" value="1"/>
</dbReference>
<feature type="region of interest" description="Disordered" evidence="11">
    <location>
        <begin position="550"/>
        <end position="575"/>
    </location>
</feature>
<dbReference type="SUPFAM" id="SSF81665">
    <property type="entry name" value="Calcium ATPase, transmembrane domain M"/>
    <property type="match status" value="1"/>
</dbReference>
<keyword evidence="7" id="KW-0460">Magnesium</keyword>
<feature type="transmembrane region" description="Helical" evidence="12">
    <location>
        <begin position="920"/>
        <end position="937"/>
    </location>
</feature>
<dbReference type="GO" id="GO:0012505">
    <property type="term" value="C:endomembrane system"/>
    <property type="evidence" value="ECO:0007669"/>
    <property type="project" value="UniProtKB-SubCell"/>
</dbReference>
<dbReference type="SFLD" id="SFLDF00027">
    <property type="entry name" value="p-type_atpase"/>
    <property type="match status" value="1"/>
</dbReference>
<evidence type="ECO:0000256" key="2">
    <source>
        <dbReference type="ARBA" id="ARBA00005675"/>
    </source>
</evidence>
<feature type="transmembrane region" description="Helical" evidence="12">
    <location>
        <begin position="833"/>
        <end position="852"/>
    </location>
</feature>
<evidence type="ECO:0000256" key="9">
    <source>
        <dbReference type="ARBA" id="ARBA00022989"/>
    </source>
</evidence>
<dbReference type="FunFam" id="2.70.150.10:FF:000160">
    <property type="entry name" value="Sarcoplasmic/endoplasmic reticulum calcium ATPase 1"/>
    <property type="match status" value="1"/>
</dbReference>
<proteinExistence type="inferred from homology"/>
<feature type="transmembrane region" description="Helical" evidence="12">
    <location>
        <begin position="90"/>
        <end position="106"/>
    </location>
</feature>
<evidence type="ECO:0000256" key="6">
    <source>
        <dbReference type="ARBA" id="ARBA00022840"/>
    </source>
</evidence>
<dbReference type="SUPFAM" id="SSF81653">
    <property type="entry name" value="Calcium ATPase, transduction domain A"/>
    <property type="match status" value="1"/>
</dbReference>
<dbReference type="InterPro" id="IPR001757">
    <property type="entry name" value="P_typ_ATPase"/>
</dbReference>
<keyword evidence="14" id="KW-1185">Reference proteome</keyword>
<reference evidence="15" key="1">
    <citation type="journal article" date="1998" name="J. Mol. Evol.">
        <title>Evolution of substrate specificities in the P-type ATPase superfamily.</title>
        <authorList>
            <person name="Axelsen K.B."/>
            <person name="Palmgren M.G."/>
        </authorList>
    </citation>
    <scope>NUCLEOTIDE SEQUENCE</scope>
</reference>
<feature type="transmembrane region" description="Helical" evidence="12">
    <location>
        <begin position="254"/>
        <end position="273"/>
    </location>
</feature>
<dbReference type="InterPro" id="IPR018303">
    <property type="entry name" value="ATPase_P-typ_P_site"/>
</dbReference>
<dbReference type="GO" id="GO:0036376">
    <property type="term" value="P:sodium ion export across plasma membrane"/>
    <property type="evidence" value="ECO:0007669"/>
    <property type="project" value="TreeGrafter"/>
</dbReference>
<dbReference type="RefSeq" id="WP_051378621.1">
    <property type="nucleotide sequence ID" value="NZ_AXWS01000008.1"/>
</dbReference>
<sequence length="940" mass="96923">MKPSIFFVPRCDWHAVAGTDASARLGVDPATGLASDEAASRLASHGPNVPTGRPGRPLWRRVLDQLVAPLVAVLIAAGVVTAALGEWVDAGVILGVVAINALVGLLQEGKAEAALAALARAMQAEATVLRDGARRRLDSAALVPGDIVLLAAGDKVPADLRLLHGKALRSAEAALTGESAPVGKHCDALAADTALADRRNMAYAGCLVVAGQGSGVVVATGDATEAGRLSRLMAEAPDLATPLTRQIAAFTRRLLVVIGLLTVLTFGIGVWRGEPPVEMFVAAVALAVGAIPEGLPAAVTVTLAIGVARMARRRAVIRRLPAVETLGSTTVICTDKTGTLTENEMTVRRLHAGGMTVAVTGQGYAPEGRLTLLADMDGTPIGAACPGPAADAEGDAASDARSGAAPHSPALRELLLAGVLCNDARLRRDDSGRWSVVGDPTEAALIVAARKAGLDDATLLAVFPRRDEQPFDSARQTMATLHEIEGRPVVCAKGALERLLPACARVLDADGQPRPLDDAARDAIVRSAAAMTADGLRVLAFARRELPAAAASPGADPGADPGAGPGAGPGCSTDAARARLPDDALAGDLVFLGFAGMIDPPRATARAAVAACHAAGIDVKMITGDHPGTALAIARQLGIVDDADAAVLTGRDLARLDRLALGDAAAHTHVFARVEPEQKLRLVEVLQLRGEVVAMTGDGVNDAPALRQADIGIAMGQGGTDVAKEAAAMVLTDDNFATIEAAVEEGRAVYDNLVRFILWTLPTNLGEGLVILAAIVAGSQLPITPLQVLWINMTTAVLLGMTLAFDPAAPGLMTRPPREPGAGLLDARLLRRTGLVSALLLAGAFGGFELALRHGLGLAEARTVAMNLFVLVETVYLFNCRAGGPNPWLWRGTLAMLALQAAMTWLPWFNAVFGSAPIGAAEWGLMAAYALGCGLVIRRF</sequence>
<dbReference type="PROSITE" id="PS00154">
    <property type="entry name" value="ATPASE_E1_E2"/>
    <property type="match status" value="1"/>
</dbReference>
<keyword evidence="5" id="KW-0547">Nucleotide-binding</keyword>
<dbReference type="Pfam" id="PF00690">
    <property type="entry name" value="Cation_ATPase_N"/>
    <property type="match status" value="1"/>
</dbReference>
<evidence type="ECO:0000256" key="10">
    <source>
        <dbReference type="ARBA" id="ARBA00023136"/>
    </source>
</evidence>
<evidence type="ECO:0000256" key="4">
    <source>
        <dbReference type="ARBA" id="ARBA00022692"/>
    </source>
</evidence>
<dbReference type="PANTHER" id="PTHR43294">
    <property type="entry name" value="SODIUM/POTASSIUM-TRANSPORTING ATPASE SUBUNIT ALPHA"/>
    <property type="match status" value="1"/>
</dbReference>
<dbReference type="InterPro" id="IPR023298">
    <property type="entry name" value="ATPase_P-typ_TM_dom_sf"/>
</dbReference>
<name>A0A8B6X9V8_9BURK</name>
<dbReference type="GO" id="GO:0030007">
    <property type="term" value="P:intracellular potassium ion homeostasis"/>
    <property type="evidence" value="ECO:0007669"/>
    <property type="project" value="TreeGrafter"/>
</dbReference>
<dbReference type="Pfam" id="PF00689">
    <property type="entry name" value="Cation_ATPase_C"/>
    <property type="match status" value="1"/>
</dbReference>
<dbReference type="Gene3D" id="1.20.1110.10">
    <property type="entry name" value="Calcium-transporting ATPase, transmembrane domain"/>
    <property type="match status" value="1"/>
</dbReference>
<comment type="subcellular location">
    <subcellularLocation>
        <location evidence="1">Endomembrane system</location>
        <topology evidence="1">Multi-pass membrane protein</topology>
    </subcellularLocation>
</comment>
<feature type="transmembrane region" description="Helical" evidence="12">
    <location>
        <begin position="66"/>
        <end position="84"/>
    </location>
</feature>
<dbReference type="FunFam" id="3.40.50.1000:FF:000028">
    <property type="entry name" value="Calcium-transporting P-type ATPase, putative"/>
    <property type="match status" value="1"/>
</dbReference>
<dbReference type="InterPro" id="IPR004014">
    <property type="entry name" value="ATPase_P-typ_cation-transptr_N"/>
</dbReference>
<evidence type="ECO:0000259" key="13">
    <source>
        <dbReference type="SMART" id="SM00831"/>
    </source>
</evidence>
<evidence type="ECO:0000256" key="11">
    <source>
        <dbReference type="SAM" id="MobiDB-lite"/>
    </source>
</evidence>
<accession>A0A8B6X9V8</accession>
<dbReference type="InterPro" id="IPR036412">
    <property type="entry name" value="HAD-like_sf"/>
</dbReference>
<evidence type="ECO:0000256" key="1">
    <source>
        <dbReference type="ARBA" id="ARBA00004127"/>
    </source>
</evidence>
<feature type="region of interest" description="Disordered" evidence="11">
    <location>
        <begin position="386"/>
        <end position="405"/>
    </location>
</feature>
<evidence type="ECO:0000256" key="8">
    <source>
        <dbReference type="ARBA" id="ARBA00022967"/>
    </source>
</evidence>
<reference evidence="15" key="5">
    <citation type="submission" date="2025-08" db="UniProtKB">
        <authorList>
            <consortium name="RefSeq"/>
        </authorList>
    </citation>
    <scope>IDENTIFICATION</scope>
</reference>
<dbReference type="GO" id="GO:0005524">
    <property type="term" value="F:ATP binding"/>
    <property type="evidence" value="ECO:0007669"/>
    <property type="project" value="UniProtKB-KW"/>
</dbReference>
<organism evidence="14 15">
    <name type="scientific">Derxia gummosa DSM 723</name>
    <dbReference type="NCBI Taxonomy" id="1121388"/>
    <lineage>
        <taxon>Bacteria</taxon>
        <taxon>Pseudomonadati</taxon>
        <taxon>Pseudomonadota</taxon>
        <taxon>Betaproteobacteria</taxon>
        <taxon>Burkholderiales</taxon>
        <taxon>Alcaligenaceae</taxon>
        <taxon>Derxia</taxon>
    </lineage>
</organism>
<dbReference type="SMART" id="SM00831">
    <property type="entry name" value="Cation_ATPase_N"/>
    <property type="match status" value="1"/>
</dbReference>
<feature type="domain" description="Cation-transporting P-type ATPase N-terminal" evidence="13">
    <location>
        <begin position="12"/>
        <end position="86"/>
    </location>
</feature>
<dbReference type="GO" id="GO:1990573">
    <property type="term" value="P:potassium ion import across plasma membrane"/>
    <property type="evidence" value="ECO:0007669"/>
    <property type="project" value="TreeGrafter"/>
</dbReference>
<dbReference type="Gene3D" id="2.70.150.10">
    <property type="entry name" value="Calcium-transporting ATPase, cytoplasmic transduction domain A"/>
    <property type="match status" value="1"/>
</dbReference>
<feature type="transmembrane region" description="Helical" evidence="12">
    <location>
        <begin position="756"/>
        <end position="777"/>
    </location>
</feature>
<dbReference type="Pfam" id="PF08282">
    <property type="entry name" value="Hydrolase_3"/>
    <property type="match status" value="1"/>
</dbReference>
<evidence type="ECO:0000313" key="15">
    <source>
        <dbReference type="RefSeq" id="WP_051378621.1"/>
    </source>
</evidence>
<dbReference type="GO" id="GO:0005391">
    <property type="term" value="F:P-type sodium:potassium-exchanging transporter activity"/>
    <property type="evidence" value="ECO:0007669"/>
    <property type="project" value="TreeGrafter"/>
</dbReference>
<dbReference type="SUPFAM" id="SSF81660">
    <property type="entry name" value="Metal cation-transporting ATPase, ATP-binding domain N"/>
    <property type="match status" value="1"/>
</dbReference>
<dbReference type="GO" id="GO:0016887">
    <property type="term" value="F:ATP hydrolysis activity"/>
    <property type="evidence" value="ECO:0007669"/>
    <property type="project" value="InterPro"/>
</dbReference>
<dbReference type="Pfam" id="PF13246">
    <property type="entry name" value="Cation_ATPase"/>
    <property type="match status" value="1"/>
</dbReference>
<dbReference type="SUPFAM" id="SSF56784">
    <property type="entry name" value="HAD-like"/>
    <property type="match status" value="1"/>
</dbReference>
<dbReference type="GO" id="GO:0006883">
    <property type="term" value="P:intracellular sodium ion homeostasis"/>
    <property type="evidence" value="ECO:0007669"/>
    <property type="project" value="TreeGrafter"/>
</dbReference>
<keyword evidence="8" id="KW-1278">Translocase</keyword>
<dbReference type="Gene3D" id="3.40.1110.10">
    <property type="entry name" value="Calcium-transporting ATPase, cytoplasmic domain N"/>
    <property type="match status" value="1"/>
</dbReference>
<feature type="transmembrane region" description="Helical" evidence="12">
    <location>
        <begin position="864"/>
        <end position="881"/>
    </location>
</feature>
<evidence type="ECO:0000256" key="3">
    <source>
        <dbReference type="ARBA" id="ARBA00022553"/>
    </source>
</evidence>
<dbReference type="InterPro" id="IPR050510">
    <property type="entry name" value="Cation_transp_ATPase_P-type"/>
</dbReference>
<dbReference type="InterPro" id="IPR008250">
    <property type="entry name" value="ATPase_P-typ_transduc_dom_A_sf"/>
</dbReference>
<evidence type="ECO:0000256" key="7">
    <source>
        <dbReference type="ARBA" id="ARBA00022842"/>
    </source>
</evidence>
<feature type="transmembrane region" description="Helical" evidence="12">
    <location>
        <begin position="279"/>
        <end position="308"/>
    </location>
</feature>
<dbReference type="SFLD" id="SFLDS00003">
    <property type="entry name" value="Haloacid_Dehalogenase"/>
    <property type="match status" value="1"/>
</dbReference>
<dbReference type="InterPro" id="IPR059000">
    <property type="entry name" value="ATPase_P-type_domA"/>
</dbReference>
<dbReference type="PRINTS" id="PR00119">
    <property type="entry name" value="CATATPASE"/>
</dbReference>
<evidence type="ECO:0000256" key="5">
    <source>
        <dbReference type="ARBA" id="ARBA00022741"/>
    </source>
</evidence>
<dbReference type="Proteomes" id="UP000675920">
    <property type="component" value="Unplaced"/>
</dbReference>
<dbReference type="InterPro" id="IPR023214">
    <property type="entry name" value="HAD_sf"/>
</dbReference>
<keyword evidence="4 12" id="KW-0812">Transmembrane</keyword>
<dbReference type="InterPro" id="IPR006068">
    <property type="entry name" value="ATPase_P-typ_cation-transptr_C"/>
</dbReference>
<dbReference type="InterPro" id="IPR023299">
    <property type="entry name" value="ATPase_P-typ_cyto_dom_N"/>
</dbReference>
<reference evidence="15" key="3">
    <citation type="journal article" date="2004" name="FEBS Lett.">
        <title>The evolution of A-, F-, and V-type ATP synthases and ATPases: reversals in function and changes in the H+/ATP coupling ratio.</title>
        <authorList>
            <person name="Cross R.L."/>
            <person name="Muller V."/>
        </authorList>
    </citation>
    <scope>NUCLEOTIDE SEQUENCE</scope>
</reference>
<dbReference type="InterPro" id="IPR044492">
    <property type="entry name" value="P_typ_ATPase_HD_dom"/>
</dbReference>
<feature type="transmembrane region" description="Helical" evidence="12">
    <location>
        <begin position="888"/>
        <end position="908"/>
    </location>
</feature>
<dbReference type="NCBIfam" id="TIGR01494">
    <property type="entry name" value="ATPase_P-type"/>
    <property type="match status" value="2"/>
</dbReference>
<keyword evidence="6" id="KW-0067">ATP-binding</keyword>
<dbReference type="GO" id="GO:0005886">
    <property type="term" value="C:plasma membrane"/>
    <property type="evidence" value="ECO:0007669"/>
    <property type="project" value="TreeGrafter"/>
</dbReference>
<comment type="similarity">
    <text evidence="2">Belongs to the cation transport ATPase (P-type) (TC 3.A.3) family. Type IIA subfamily.</text>
</comment>